<dbReference type="RefSeq" id="XP_001879470.1">
    <property type="nucleotide sequence ID" value="XM_001879435.1"/>
</dbReference>
<evidence type="ECO:0000256" key="1">
    <source>
        <dbReference type="SAM" id="MobiDB-lite"/>
    </source>
</evidence>
<dbReference type="Proteomes" id="UP000001194">
    <property type="component" value="Unassembled WGS sequence"/>
</dbReference>
<feature type="region of interest" description="Disordered" evidence="1">
    <location>
        <begin position="1"/>
        <end position="53"/>
    </location>
</feature>
<evidence type="ECO:0000313" key="2">
    <source>
        <dbReference type="EMBL" id="EDR10085.1"/>
    </source>
</evidence>
<organism evidence="3">
    <name type="scientific">Laccaria bicolor (strain S238N-H82 / ATCC MYA-4686)</name>
    <name type="common">Bicoloured deceiver</name>
    <name type="synonym">Laccaria laccata var. bicolor</name>
    <dbReference type="NCBI Taxonomy" id="486041"/>
    <lineage>
        <taxon>Eukaryota</taxon>
        <taxon>Fungi</taxon>
        <taxon>Dikarya</taxon>
        <taxon>Basidiomycota</taxon>
        <taxon>Agaricomycotina</taxon>
        <taxon>Agaricomycetes</taxon>
        <taxon>Agaricomycetidae</taxon>
        <taxon>Agaricales</taxon>
        <taxon>Agaricineae</taxon>
        <taxon>Hydnangiaceae</taxon>
        <taxon>Laccaria</taxon>
    </lineage>
</organism>
<dbReference type="AlphaFoldDB" id="B0D5V3"/>
<protein>
    <submittedName>
        <fullName evidence="2">Predicted protein</fullName>
    </submittedName>
</protein>
<reference evidence="2 3" key="1">
    <citation type="journal article" date="2008" name="Nature">
        <title>The genome of Laccaria bicolor provides insights into mycorrhizal symbiosis.</title>
        <authorList>
            <person name="Martin F."/>
            <person name="Aerts A."/>
            <person name="Ahren D."/>
            <person name="Brun A."/>
            <person name="Danchin E.G.J."/>
            <person name="Duchaussoy F."/>
            <person name="Gibon J."/>
            <person name="Kohler A."/>
            <person name="Lindquist E."/>
            <person name="Pereda V."/>
            <person name="Salamov A."/>
            <person name="Shapiro H.J."/>
            <person name="Wuyts J."/>
            <person name="Blaudez D."/>
            <person name="Buee M."/>
            <person name="Brokstein P."/>
            <person name="Canbaeck B."/>
            <person name="Cohen D."/>
            <person name="Courty P.E."/>
            <person name="Coutinho P.M."/>
            <person name="Delaruelle C."/>
            <person name="Detter J.C."/>
            <person name="Deveau A."/>
            <person name="DiFazio S."/>
            <person name="Duplessis S."/>
            <person name="Fraissinet-Tachet L."/>
            <person name="Lucic E."/>
            <person name="Frey-Klett P."/>
            <person name="Fourrey C."/>
            <person name="Feussner I."/>
            <person name="Gay G."/>
            <person name="Grimwood J."/>
            <person name="Hoegger P.J."/>
            <person name="Jain P."/>
            <person name="Kilaru S."/>
            <person name="Labbe J."/>
            <person name="Lin Y.C."/>
            <person name="Legue V."/>
            <person name="Le Tacon F."/>
            <person name="Marmeisse R."/>
            <person name="Melayah D."/>
            <person name="Montanini B."/>
            <person name="Muratet M."/>
            <person name="Nehls U."/>
            <person name="Niculita-Hirzel H."/>
            <person name="Oudot-Le Secq M.P."/>
            <person name="Peter M."/>
            <person name="Quesneville H."/>
            <person name="Rajashekar B."/>
            <person name="Reich M."/>
            <person name="Rouhier N."/>
            <person name="Schmutz J."/>
            <person name="Yin T."/>
            <person name="Chalot M."/>
            <person name="Henrissat B."/>
            <person name="Kuees U."/>
            <person name="Lucas S."/>
            <person name="Van de Peer Y."/>
            <person name="Podila G.K."/>
            <person name="Polle A."/>
            <person name="Pukkila P.J."/>
            <person name="Richardson P.M."/>
            <person name="Rouze P."/>
            <person name="Sanders I.R."/>
            <person name="Stajich J.E."/>
            <person name="Tunlid A."/>
            <person name="Tuskan G."/>
            <person name="Grigoriev I.V."/>
        </authorList>
    </citation>
    <scope>NUCLEOTIDE SEQUENCE [LARGE SCALE GENOMIC DNA]</scope>
    <source>
        <strain evidence="3">S238N-H82 / ATCC MYA-4686</strain>
    </source>
</reference>
<accession>B0D5V3</accession>
<dbReference type="GeneID" id="6075024"/>
<feature type="compositionally biased region" description="Polar residues" evidence="1">
    <location>
        <begin position="9"/>
        <end position="30"/>
    </location>
</feature>
<keyword evidence="3" id="KW-1185">Reference proteome</keyword>
<sequence length="53" mass="6215">MAGRRTLQCKLQNRQSHLRCTSQITTQKIPSHSRRRKKDNFSTQRAKSTEDVT</sequence>
<name>B0D5V3_LACBS</name>
<dbReference type="EMBL" id="DS547098">
    <property type="protein sequence ID" value="EDR10085.1"/>
    <property type="molecule type" value="Genomic_DNA"/>
</dbReference>
<gene>
    <name evidence="2" type="ORF">LACBIDRAFT_318051</name>
</gene>
<proteinExistence type="predicted"/>
<dbReference type="KEGG" id="lbc:LACBIDRAFT_318051"/>
<dbReference type="HOGENOM" id="CLU_3069077_0_0_1"/>
<evidence type="ECO:0000313" key="3">
    <source>
        <dbReference type="Proteomes" id="UP000001194"/>
    </source>
</evidence>
<dbReference type="InParanoid" id="B0D5V3"/>